<keyword evidence="2" id="KW-0863">Zinc-finger</keyword>
<proteinExistence type="predicted"/>
<dbReference type="InterPro" id="IPR007588">
    <property type="entry name" value="Znf_FLYWCH"/>
</dbReference>
<dbReference type="InterPro" id="IPR040312">
    <property type="entry name" value="FWCH1/FWCH2"/>
</dbReference>
<keyword evidence="3" id="KW-0862">Zinc</keyword>
<feature type="domain" description="FLYWCH-type" evidence="4">
    <location>
        <begin position="12"/>
        <end position="63"/>
    </location>
</feature>
<evidence type="ECO:0000256" key="1">
    <source>
        <dbReference type="ARBA" id="ARBA00022723"/>
    </source>
</evidence>
<dbReference type="PANTHER" id="PTHR31665">
    <property type="entry name" value="FLYWCH FAMILY MEMBER 2-RELATED"/>
    <property type="match status" value="1"/>
</dbReference>
<feature type="domain" description="FLYWCH-type" evidence="4">
    <location>
        <begin position="279"/>
        <end position="338"/>
    </location>
</feature>
<sequence length="568" mass="64121">MQLLHSHEGKPQMMVFNNFVYERDCVRKFRVYWRCIDYYSTNCRARLISGDGRAFVHGEGHNHEPHTPKLQLCSFSKMYQRMECLSRFGVLLVDQIPASLFCTIIISRWYGPHHSGYVTGVKISGCEILHVLQLASSLAALDRISLIGESAVGGGRLKPLSRAVEESAMTCVEELWKTIIRMAGLGIEPGFPKCESIIRAFTSHQGDPGSILGESTLGVLHKGIMPDDDAVFRCCFIPTSFHPHWVLRPLAAAWLGQCEGGTSSWLFAVAGCVPGPMHYVMSKKGKLQLVLGDAVYEGVSSRASKTFWRCKQYYSRGCRSRVAMVSGVVVSIRGMHNHDPACQPRPSLLDTCSRRLPFRWSRLPLLVLYTSELNHLLTHQLQLNSLSGGLSQYLYCWGDHLEGHAEVQLLQNPQGNPVMLIDGYAHSIDFVRNKRMYWKCLNARKLRCRARLISKDGKVVRSGAPHSHLPQTLSRCTIFLIGHLMPSQIIFVIGTGSPMFIWSRRGNRQLVVNNFIYKRNEVGRLKTYWICTDYHTDVLPGSHGHHRRYSLPCGLRAQPSCPHRPDPR</sequence>
<feature type="domain" description="FLYWCH-type" evidence="4">
    <location>
        <begin position="410"/>
        <end position="468"/>
    </location>
</feature>
<evidence type="ECO:0000313" key="5">
    <source>
        <dbReference type="EMBL" id="KAJ8866608.1"/>
    </source>
</evidence>
<dbReference type="Pfam" id="PF04500">
    <property type="entry name" value="FLYWCH"/>
    <property type="match status" value="4"/>
</dbReference>
<accession>A0ABQ9G5F4</accession>
<keyword evidence="6" id="KW-1185">Reference proteome</keyword>
<gene>
    <name evidence="5" type="ORF">PR048_032468</name>
</gene>
<evidence type="ECO:0000256" key="2">
    <source>
        <dbReference type="ARBA" id="ARBA00022771"/>
    </source>
</evidence>
<name>A0ABQ9G5F4_9NEOP</name>
<keyword evidence="1" id="KW-0479">Metal-binding</keyword>
<dbReference type="Gene3D" id="2.20.25.240">
    <property type="match status" value="4"/>
</dbReference>
<evidence type="ECO:0000259" key="4">
    <source>
        <dbReference type="Pfam" id="PF04500"/>
    </source>
</evidence>
<feature type="domain" description="FLYWCH-type" evidence="4">
    <location>
        <begin position="500"/>
        <end position="536"/>
    </location>
</feature>
<dbReference type="Proteomes" id="UP001159363">
    <property type="component" value="Chromosome 15"/>
</dbReference>
<evidence type="ECO:0000256" key="3">
    <source>
        <dbReference type="ARBA" id="ARBA00022833"/>
    </source>
</evidence>
<dbReference type="EMBL" id="JARBHB010000016">
    <property type="protein sequence ID" value="KAJ8866608.1"/>
    <property type="molecule type" value="Genomic_DNA"/>
</dbReference>
<dbReference type="PANTHER" id="PTHR31665:SF0">
    <property type="entry name" value="FLYWCH FAMILY MEMBER 2"/>
    <property type="match status" value="1"/>
</dbReference>
<reference evidence="5 6" key="1">
    <citation type="submission" date="2023-02" db="EMBL/GenBank/DDBJ databases">
        <title>LHISI_Scaffold_Assembly.</title>
        <authorList>
            <person name="Stuart O.P."/>
            <person name="Cleave R."/>
            <person name="Magrath M.J.L."/>
            <person name="Mikheyev A.S."/>
        </authorList>
    </citation>
    <scope>NUCLEOTIDE SEQUENCE [LARGE SCALE GENOMIC DNA]</scope>
    <source>
        <strain evidence="5">Daus_M_001</strain>
        <tissue evidence="5">Leg muscle</tissue>
    </source>
</reference>
<comment type="caution">
    <text evidence="5">The sequence shown here is derived from an EMBL/GenBank/DDBJ whole genome shotgun (WGS) entry which is preliminary data.</text>
</comment>
<protein>
    <recommendedName>
        <fullName evidence="4">FLYWCH-type domain-containing protein</fullName>
    </recommendedName>
</protein>
<organism evidence="5 6">
    <name type="scientific">Dryococelus australis</name>
    <dbReference type="NCBI Taxonomy" id="614101"/>
    <lineage>
        <taxon>Eukaryota</taxon>
        <taxon>Metazoa</taxon>
        <taxon>Ecdysozoa</taxon>
        <taxon>Arthropoda</taxon>
        <taxon>Hexapoda</taxon>
        <taxon>Insecta</taxon>
        <taxon>Pterygota</taxon>
        <taxon>Neoptera</taxon>
        <taxon>Polyneoptera</taxon>
        <taxon>Phasmatodea</taxon>
        <taxon>Verophasmatodea</taxon>
        <taxon>Anareolatae</taxon>
        <taxon>Phasmatidae</taxon>
        <taxon>Eurycanthinae</taxon>
        <taxon>Dryococelus</taxon>
    </lineage>
</organism>
<evidence type="ECO:0000313" key="6">
    <source>
        <dbReference type="Proteomes" id="UP001159363"/>
    </source>
</evidence>